<evidence type="ECO:0000256" key="5">
    <source>
        <dbReference type="ARBA" id="ARBA00022989"/>
    </source>
</evidence>
<reference evidence="11" key="1">
    <citation type="journal article" date="2016" name="Genome Announc.">
        <title>Complete genome sequence of Alkaliphilus metalliredigens strain QYMF, an alkaliphilic and metal-reducing bacterium isolated from borax-contaminated leachate ponds.</title>
        <authorList>
            <person name="Hwang C."/>
            <person name="Copeland A."/>
            <person name="Lucas S."/>
            <person name="Lapidus A."/>
            <person name="Barry K."/>
            <person name="Detter J.C."/>
            <person name="Glavina Del Rio T."/>
            <person name="Hammon N."/>
            <person name="Israni S."/>
            <person name="Dalin E."/>
            <person name="Tice H."/>
            <person name="Pitluck S."/>
            <person name="Chertkov O."/>
            <person name="Brettin T."/>
            <person name="Bruce D."/>
            <person name="Han C."/>
            <person name="Schmutz J."/>
            <person name="Larimer F."/>
            <person name="Land M.L."/>
            <person name="Hauser L."/>
            <person name="Kyrpides N."/>
            <person name="Mikhailova N."/>
            <person name="Ye Q."/>
            <person name="Zhou J."/>
            <person name="Richardson P."/>
            <person name="Fields M.W."/>
        </authorList>
    </citation>
    <scope>NUCLEOTIDE SEQUENCE [LARGE SCALE GENOMIC DNA]</scope>
    <source>
        <strain evidence="11">QYMF</strain>
    </source>
</reference>
<dbReference type="EMBL" id="CP000724">
    <property type="protein sequence ID" value="ABR47360.1"/>
    <property type="molecule type" value="Genomic_DNA"/>
</dbReference>
<proteinExistence type="inferred from homology"/>
<dbReference type="InterPro" id="IPR001750">
    <property type="entry name" value="ND/Mrp_TM"/>
</dbReference>
<keyword evidence="11" id="KW-1185">Reference proteome</keyword>
<feature type="transmembrane region" description="Helical" evidence="8">
    <location>
        <begin position="235"/>
        <end position="253"/>
    </location>
</feature>
<name>A6TME2_ALKMQ</name>
<gene>
    <name evidence="10" type="ordered locus">Amet_1149</name>
</gene>
<feature type="transmembrane region" description="Helical" evidence="8">
    <location>
        <begin position="200"/>
        <end position="223"/>
    </location>
</feature>
<protein>
    <submittedName>
        <fullName evidence="10">NADH dehydrogenase (Quinone)</fullName>
        <ecNumber evidence="10">1.6.99.5</ecNumber>
    </submittedName>
</protein>
<feature type="transmembrane region" description="Helical" evidence="8">
    <location>
        <begin position="6"/>
        <end position="22"/>
    </location>
</feature>
<evidence type="ECO:0000256" key="2">
    <source>
        <dbReference type="ARBA" id="ARBA00005346"/>
    </source>
</evidence>
<dbReference type="GO" id="GO:0016491">
    <property type="term" value="F:oxidoreductase activity"/>
    <property type="evidence" value="ECO:0007669"/>
    <property type="project" value="UniProtKB-KW"/>
</dbReference>
<feature type="domain" description="NADH:quinone oxidoreductase/Mrp antiporter transmembrane" evidence="9">
    <location>
        <begin position="120"/>
        <end position="411"/>
    </location>
</feature>
<evidence type="ECO:0000256" key="4">
    <source>
        <dbReference type="ARBA" id="ARBA00022692"/>
    </source>
</evidence>
<evidence type="ECO:0000313" key="10">
    <source>
        <dbReference type="EMBL" id="ABR47360.1"/>
    </source>
</evidence>
<dbReference type="eggNOG" id="COG0651">
    <property type="taxonomic scope" value="Bacteria"/>
</dbReference>
<feature type="transmembrane region" description="Helical" evidence="8">
    <location>
        <begin position="155"/>
        <end position="175"/>
    </location>
</feature>
<dbReference type="RefSeq" id="WP_012062401.1">
    <property type="nucleotide sequence ID" value="NC_009633.1"/>
</dbReference>
<feature type="transmembrane region" description="Helical" evidence="8">
    <location>
        <begin position="292"/>
        <end position="312"/>
    </location>
</feature>
<dbReference type="Pfam" id="PF00361">
    <property type="entry name" value="Proton_antipo_M"/>
    <property type="match status" value="1"/>
</dbReference>
<feature type="transmembrane region" description="Helical" evidence="8">
    <location>
        <begin position="324"/>
        <end position="342"/>
    </location>
</feature>
<dbReference type="OrthoDB" id="9807568at2"/>
<keyword evidence="6 8" id="KW-0472">Membrane</keyword>
<feature type="transmembrane region" description="Helical" evidence="8">
    <location>
        <begin position="126"/>
        <end position="143"/>
    </location>
</feature>
<dbReference type="PANTHER" id="PTHR42703:SF1">
    <property type="entry name" value="NA(+)_H(+) ANTIPORTER SUBUNIT D1"/>
    <property type="match status" value="1"/>
</dbReference>
<dbReference type="HOGENOM" id="CLU_007100_9_5_9"/>
<evidence type="ECO:0000313" key="11">
    <source>
        <dbReference type="Proteomes" id="UP000001572"/>
    </source>
</evidence>
<keyword evidence="5 8" id="KW-1133">Transmembrane helix</keyword>
<evidence type="ECO:0000256" key="3">
    <source>
        <dbReference type="ARBA" id="ARBA00022475"/>
    </source>
</evidence>
<comment type="subcellular location">
    <subcellularLocation>
        <location evidence="1">Cell membrane</location>
        <topology evidence="1">Multi-pass membrane protein</topology>
    </subcellularLocation>
    <subcellularLocation>
        <location evidence="7">Membrane</location>
        <topology evidence="7">Multi-pass membrane protein</topology>
    </subcellularLocation>
</comment>
<feature type="transmembrane region" description="Helical" evidence="8">
    <location>
        <begin position="67"/>
        <end position="91"/>
    </location>
</feature>
<keyword evidence="10" id="KW-0560">Oxidoreductase</keyword>
<keyword evidence="3" id="KW-1003">Cell membrane</keyword>
<sequence length="532" mass="59355">MIKLHVLVLLPIFVAILMYLFPNKRMRMLAIFIQTFFLLGAVLNFVAIRQHGPMTENLGGWSNYAGIILKCDLLSAALIMLTAILFLSMMIFSYSSSYSNKHFLFLFMTLQGLINGIFLSSDLFNIYVLIEVATIIVSVLIMFKKDTRSIYDGIVYLLMNFVAMTMFLFGVGFIYKTFGVLDFQGIQENIGLVTQPRSLVIGYALIITAVGLKSALIPLFSWLPKAHGTPSAPSIISAILSGLYVKIGVYLFIRVQQLFGGAIDTSQYFLLLGFLTGVIGFILALSQSDLKLILAYHTVSQIGLIMIALNYPSSYAYWGGKYHIINHAFFKSTLFLTAGMIMKEYKTRNIWEIKGVFKRMPVVAIATIMAILGITGAPLFNGSISKYLIQSAVTGNITEYGILIVNLGTIISFVKYASILYGDSKVEPVPIDKYEGGIVLFLGFICLIGGIYGEKFIYLLFQQQVAIDSIAYWEKAALYVVSLGIGGLIYKQVILKSQLLYRVKELELSFNDICICITTFFSMTVLYMMLKI</sequence>
<feature type="transmembrane region" description="Helical" evidence="8">
    <location>
        <begin position="362"/>
        <end position="380"/>
    </location>
</feature>
<dbReference type="EC" id="1.6.99.5" evidence="10"/>
<evidence type="ECO:0000256" key="8">
    <source>
        <dbReference type="SAM" id="Phobius"/>
    </source>
</evidence>
<feature type="transmembrane region" description="Helical" evidence="8">
    <location>
        <begin position="400"/>
        <end position="422"/>
    </location>
</feature>
<dbReference type="STRING" id="293826.Amet_1149"/>
<evidence type="ECO:0000256" key="7">
    <source>
        <dbReference type="RuleBase" id="RU000320"/>
    </source>
</evidence>
<comment type="similarity">
    <text evidence="2">Belongs to the CPA3 antiporters (TC 2.A.63) subunit D family.</text>
</comment>
<feature type="transmembrane region" description="Helical" evidence="8">
    <location>
        <begin position="29"/>
        <end position="47"/>
    </location>
</feature>
<organism evidence="10 11">
    <name type="scientific">Alkaliphilus metalliredigens (strain QYMF)</name>
    <dbReference type="NCBI Taxonomy" id="293826"/>
    <lineage>
        <taxon>Bacteria</taxon>
        <taxon>Bacillati</taxon>
        <taxon>Bacillota</taxon>
        <taxon>Clostridia</taxon>
        <taxon>Peptostreptococcales</taxon>
        <taxon>Natronincolaceae</taxon>
        <taxon>Alkaliphilus</taxon>
    </lineage>
</organism>
<keyword evidence="4 7" id="KW-0812">Transmembrane</keyword>
<feature type="transmembrane region" description="Helical" evidence="8">
    <location>
        <begin position="265"/>
        <end position="285"/>
    </location>
</feature>
<dbReference type="KEGG" id="amt:Amet_1149"/>
<dbReference type="GO" id="GO:0005886">
    <property type="term" value="C:plasma membrane"/>
    <property type="evidence" value="ECO:0007669"/>
    <property type="project" value="UniProtKB-SubCell"/>
</dbReference>
<feature type="transmembrane region" description="Helical" evidence="8">
    <location>
        <begin position="434"/>
        <end position="452"/>
    </location>
</feature>
<evidence type="ECO:0000256" key="6">
    <source>
        <dbReference type="ARBA" id="ARBA00023136"/>
    </source>
</evidence>
<dbReference type="AlphaFoldDB" id="A6TME2"/>
<accession>A6TME2</accession>
<dbReference type="InterPro" id="IPR050586">
    <property type="entry name" value="CPA3_Na-H_Antiporter_D"/>
</dbReference>
<feature type="transmembrane region" description="Helical" evidence="8">
    <location>
        <begin position="103"/>
        <end position="120"/>
    </location>
</feature>
<feature type="transmembrane region" description="Helical" evidence="8">
    <location>
        <begin position="510"/>
        <end position="530"/>
    </location>
</feature>
<dbReference type="PANTHER" id="PTHR42703">
    <property type="entry name" value="NADH DEHYDROGENASE"/>
    <property type="match status" value="1"/>
</dbReference>
<evidence type="ECO:0000256" key="1">
    <source>
        <dbReference type="ARBA" id="ARBA00004651"/>
    </source>
</evidence>
<feature type="transmembrane region" description="Helical" evidence="8">
    <location>
        <begin position="472"/>
        <end position="490"/>
    </location>
</feature>
<evidence type="ECO:0000259" key="9">
    <source>
        <dbReference type="Pfam" id="PF00361"/>
    </source>
</evidence>
<dbReference type="Proteomes" id="UP000001572">
    <property type="component" value="Chromosome"/>
</dbReference>